<feature type="transmembrane region" description="Helical" evidence="1">
    <location>
        <begin position="55"/>
        <end position="75"/>
    </location>
</feature>
<dbReference type="RefSeq" id="WP_194040955.1">
    <property type="nucleotide sequence ID" value="NZ_JADEXF010000046.1"/>
</dbReference>
<dbReference type="SUPFAM" id="SSF103473">
    <property type="entry name" value="MFS general substrate transporter"/>
    <property type="match status" value="1"/>
</dbReference>
<gene>
    <name evidence="2" type="ORF">IQ229_02435</name>
</gene>
<keyword evidence="1" id="KW-0812">Transmembrane</keyword>
<dbReference type="EMBL" id="JADEXF010000046">
    <property type="protein sequence ID" value="MBE9103839.1"/>
    <property type="molecule type" value="Genomic_DNA"/>
</dbReference>
<reference evidence="2 3" key="1">
    <citation type="submission" date="2020-10" db="EMBL/GenBank/DDBJ databases">
        <authorList>
            <person name="Castelo-Branco R."/>
            <person name="Eusebio N."/>
            <person name="Adriana R."/>
            <person name="Vieira A."/>
            <person name="Brugerolle De Fraissinette N."/>
            <person name="Rezende De Castro R."/>
            <person name="Schneider M.P."/>
            <person name="Vasconcelos V."/>
            <person name="Leao P.N."/>
        </authorList>
    </citation>
    <scope>NUCLEOTIDE SEQUENCE [LARGE SCALE GENOMIC DNA]</scope>
    <source>
        <strain evidence="2 3">LEGE 07299</strain>
    </source>
</reference>
<keyword evidence="1" id="KW-1133">Transmembrane helix</keyword>
<comment type="caution">
    <text evidence="2">The sequence shown here is derived from an EMBL/GenBank/DDBJ whole genome shotgun (WGS) entry which is preliminary data.</text>
</comment>
<dbReference type="Proteomes" id="UP000647836">
    <property type="component" value="Unassembled WGS sequence"/>
</dbReference>
<accession>A0ABR9TTX5</accession>
<evidence type="ECO:0000313" key="2">
    <source>
        <dbReference type="EMBL" id="MBE9103839.1"/>
    </source>
</evidence>
<evidence type="ECO:0008006" key="4">
    <source>
        <dbReference type="Google" id="ProtNLM"/>
    </source>
</evidence>
<organism evidence="2 3">
    <name type="scientific">Nostoc cf. edaphicum LEGE 07299</name>
    <dbReference type="NCBI Taxonomy" id="2777974"/>
    <lineage>
        <taxon>Bacteria</taxon>
        <taxon>Bacillati</taxon>
        <taxon>Cyanobacteriota</taxon>
        <taxon>Cyanophyceae</taxon>
        <taxon>Nostocales</taxon>
        <taxon>Nostocaceae</taxon>
        <taxon>Nostoc</taxon>
    </lineage>
</organism>
<feature type="transmembrane region" description="Helical" evidence="1">
    <location>
        <begin position="81"/>
        <end position="102"/>
    </location>
</feature>
<dbReference type="InterPro" id="IPR036259">
    <property type="entry name" value="MFS_trans_sf"/>
</dbReference>
<evidence type="ECO:0000256" key="1">
    <source>
        <dbReference type="SAM" id="Phobius"/>
    </source>
</evidence>
<feature type="transmembrane region" description="Helical" evidence="1">
    <location>
        <begin position="6"/>
        <end position="22"/>
    </location>
</feature>
<sequence length="103" mass="11198">MFVNAASFFVCAVVFAIAVPRSRHQEFKHEKIDPIAGIRFILQQRQLRSLTLSGMVLNFVLLPFLGLLLPVLAIQKFANPALLGLCLAGLGMAATLGALSYAR</sequence>
<proteinExistence type="predicted"/>
<name>A0ABR9TTX5_9NOSO</name>
<protein>
    <recommendedName>
        <fullName evidence="4">MFS transporter</fullName>
    </recommendedName>
</protein>
<keyword evidence="3" id="KW-1185">Reference proteome</keyword>
<keyword evidence="1" id="KW-0472">Membrane</keyword>
<evidence type="ECO:0000313" key="3">
    <source>
        <dbReference type="Proteomes" id="UP000647836"/>
    </source>
</evidence>
<dbReference type="Gene3D" id="1.20.1250.20">
    <property type="entry name" value="MFS general substrate transporter like domains"/>
    <property type="match status" value="1"/>
</dbReference>